<sequence length="466" mass="51603">MFKIKKDYYIFGIHPLLFLGLLLIGSAHIVLINYHPGDIKKLWHPILTPLFLMMILGFGLNFIGQSVPYLNKLGLGFLLCILVPSYLVHRGIINKTVADNFKKSFFAKPDTNDTSLGLGVNFSQFFITLVIAGSILSVDRNLLRRSLSRFIPLTLITVTSAILLTGTIGWALGYKCHKSLQYKSKGSFLDSIFFVCFPLTNGGTNLGINGWAYGKMGTIFQKIPSDTIRSIIIAPLVFARSLSIFLAGILFVIFNKTKFSGKGLLEKNQIKNSQLSKNKIQLNYKNIGIGMILIMGLYSVGEMINFGMTKINKNLKLDAMVYVILFLVLIKIFNLISDENQNYMSQTGKYISTNFTIPVLAGLGLTTKFSVLKEVAMDYKVVIMVLTSLLSTVIITFLLAKYFKFNAFEASLTAGISSHSIGGTGNIGVMEITKRSDLLPFAMISTRVVGPIIYTVSSILIGFVYN</sequence>
<organism evidence="2 3">
    <name type="scientific">Loofah witches'-broom phytoplasma</name>
    <dbReference type="NCBI Taxonomy" id="35773"/>
    <lineage>
        <taxon>Bacteria</taxon>
        <taxon>Bacillati</taxon>
        <taxon>Mycoplasmatota</taxon>
        <taxon>Mollicutes</taxon>
        <taxon>Acholeplasmatales</taxon>
        <taxon>Acholeplasmataceae</taxon>
        <taxon>Candidatus Phytoplasma</taxon>
        <taxon>16SrVIII (Loofah witches'-broom group)</taxon>
    </lineage>
</organism>
<dbReference type="Pfam" id="PF03390">
    <property type="entry name" value="2HCT"/>
    <property type="match status" value="1"/>
</dbReference>
<protein>
    <submittedName>
        <fullName evidence="2">Malate/citrate symporter</fullName>
    </submittedName>
</protein>
<dbReference type="GO" id="GO:0016020">
    <property type="term" value="C:membrane"/>
    <property type="evidence" value="ECO:0007669"/>
    <property type="project" value="InterPro"/>
</dbReference>
<feature type="transmembrane region" description="Helical" evidence="1">
    <location>
        <begin position="444"/>
        <end position="465"/>
    </location>
</feature>
<feature type="transmembrane region" description="Helical" evidence="1">
    <location>
        <begin position="381"/>
        <end position="403"/>
    </location>
</feature>
<evidence type="ECO:0000313" key="2">
    <source>
        <dbReference type="EMBL" id="QTX03165.1"/>
    </source>
</evidence>
<feature type="transmembrane region" description="Helical" evidence="1">
    <location>
        <begin position="287"/>
        <end position="307"/>
    </location>
</feature>
<dbReference type="RefSeq" id="WP_210954592.1">
    <property type="nucleotide sequence ID" value="NZ_CP054393.1"/>
</dbReference>
<feature type="transmembrane region" description="Helical" evidence="1">
    <location>
        <begin position="319"/>
        <end position="337"/>
    </location>
</feature>
<feature type="transmembrane region" description="Helical" evidence="1">
    <location>
        <begin position="232"/>
        <end position="254"/>
    </location>
</feature>
<reference evidence="2" key="1">
    <citation type="submission" date="2020-06" db="EMBL/GenBank/DDBJ databases">
        <title>Complete genome sequence of Candidatus Phytoplasma luffae NCHU2019.</title>
        <authorList>
            <person name="Cho S.-T."/>
            <person name="Tan C.-M."/>
            <person name="Li J.-R."/>
            <person name="Chien Y.-Y."/>
            <person name="Chiu Y.-C."/>
            <person name="Yang J.-Y."/>
            <person name="Kuo C.-H."/>
        </authorList>
    </citation>
    <scope>NUCLEOTIDE SEQUENCE</scope>
    <source>
        <strain evidence="2">NCHU2019</strain>
    </source>
</reference>
<keyword evidence="1" id="KW-0812">Transmembrane</keyword>
<dbReference type="InterPro" id="IPR004679">
    <property type="entry name" value="2-OHcarboxylate_transport"/>
</dbReference>
<dbReference type="KEGG" id="pluf:LFWB_5990"/>
<accession>A0A975FIL6</accession>
<name>A0A975FIL6_LOWBP</name>
<evidence type="ECO:0000313" key="3">
    <source>
        <dbReference type="Proteomes" id="UP000672038"/>
    </source>
</evidence>
<dbReference type="EMBL" id="CP054393">
    <property type="protein sequence ID" value="QTX03165.1"/>
    <property type="molecule type" value="Genomic_DNA"/>
</dbReference>
<gene>
    <name evidence="2" type="primary">citS</name>
    <name evidence="2" type="ORF">LFWB_5990</name>
</gene>
<dbReference type="Proteomes" id="UP000672038">
    <property type="component" value="Chromosome"/>
</dbReference>
<evidence type="ECO:0000256" key="1">
    <source>
        <dbReference type="SAM" id="Phobius"/>
    </source>
</evidence>
<proteinExistence type="predicted"/>
<keyword evidence="3" id="KW-1185">Reference proteome</keyword>
<dbReference type="GO" id="GO:0008514">
    <property type="term" value="F:organic anion transmembrane transporter activity"/>
    <property type="evidence" value="ECO:0007669"/>
    <property type="project" value="InterPro"/>
</dbReference>
<feature type="transmembrane region" description="Helical" evidence="1">
    <location>
        <begin position="7"/>
        <end position="30"/>
    </location>
</feature>
<feature type="transmembrane region" description="Helical" evidence="1">
    <location>
        <begin position="192"/>
        <end position="212"/>
    </location>
</feature>
<feature type="transmembrane region" description="Helical" evidence="1">
    <location>
        <begin position="118"/>
        <end position="138"/>
    </location>
</feature>
<dbReference type="AlphaFoldDB" id="A0A975FIL6"/>
<keyword evidence="1" id="KW-0472">Membrane</keyword>
<dbReference type="PANTHER" id="PTHR40033:SF1">
    <property type="entry name" value="CITRATE-SODIUM SYMPORTER"/>
    <property type="match status" value="1"/>
</dbReference>
<feature type="transmembrane region" description="Helical" evidence="1">
    <location>
        <begin position="42"/>
        <end position="63"/>
    </location>
</feature>
<feature type="transmembrane region" description="Helical" evidence="1">
    <location>
        <begin position="75"/>
        <end position="93"/>
    </location>
</feature>
<feature type="transmembrane region" description="Helical" evidence="1">
    <location>
        <begin position="349"/>
        <end position="369"/>
    </location>
</feature>
<feature type="transmembrane region" description="Helical" evidence="1">
    <location>
        <begin position="150"/>
        <end position="172"/>
    </location>
</feature>
<keyword evidence="1" id="KW-1133">Transmembrane helix</keyword>
<dbReference type="PANTHER" id="PTHR40033">
    <property type="entry name" value="NA(+)-MALATE SYMPORTER"/>
    <property type="match status" value="1"/>
</dbReference>